<dbReference type="Proteomes" id="UP000003781">
    <property type="component" value="Unassembled WGS sequence"/>
</dbReference>
<comment type="caution">
    <text evidence="3">The sequence shown here is derived from an EMBL/GenBank/DDBJ whole genome shotgun (WGS) entry which is preliminary data.</text>
</comment>
<dbReference type="PANTHER" id="PTHR33755">
    <property type="entry name" value="TOXIN PARE1-RELATED"/>
    <property type="match status" value="1"/>
</dbReference>
<protein>
    <recommendedName>
        <fullName evidence="5">Plasmid stabilization system</fullName>
    </recommendedName>
</protein>
<proteinExistence type="inferred from homology"/>
<organism evidence="3 4">
    <name type="scientific">Crocosphaera chwakensis CCY0110</name>
    <dbReference type="NCBI Taxonomy" id="391612"/>
    <lineage>
        <taxon>Bacteria</taxon>
        <taxon>Bacillati</taxon>
        <taxon>Cyanobacteriota</taxon>
        <taxon>Cyanophyceae</taxon>
        <taxon>Oscillatoriophycideae</taxon>
        <taxon>Chroococcales</taxon>
        <taxon>Aphanothecaceae</taxon>
        <taxon>Crocosphaera</taxon>
        <taxon>Crocosphaera chwakensis</taxon>
    </lineage>
</organism>
<dbReference type="InterPro" id="IPR051803">
    <property type="entry name" value="TA_system_RelE-like_toxin"/>
</dbReference>
<dbReference type="eggNOG" id="COG3668">
    <property type="taxonomic scope" value="Bacteria"/>
</dbReference>
<name>A3IYM4_9CHRO</name>
<sequence>MVLRIFISPKATRDLDNISDYLAQNNPDVALRFFDTTRQTIAKLAQTPYLGSLYFSNNSQLEGLRKWKVKGFDKYLIFYLIENEQLIIIRILHVSRNIRKIFNQEN</sequence>
<gene>
    <name evidence="3" type="ORF">CY0110_06409</name>
</gene>
<dbReference type="OrthoDB" id="532309at2"/>
<accession>A3IYM4</accession>
<reference evidence="3 4" key="1">
    <citation type="submission" date="2007-03" db="EMBL/GenBank/DDBJ databases">
        <authorList>
            <person name="Stal L."/>
            <person name="Ferriera S."/>
            <person name="Johnson J."/>
            <person name="Kravitz S."/>
            <person name="Beeson K."/>
            <person name="Sutton G."/>
            <person name="Rogers Y.-H."/>
            <person name="Friedman R."/>
            <person name="Frazier M."/>
            <person name="Venter J.C."/>
        </authorList>
    </citation>
    <scope>NUCLEOTIDE SEQUENCE [LARGE SCALE GENOMIC DNA]</scope>
    <source>
        <strain evidence="3 4">CCY0110</strain>
    </source>
</reference>
<comment type="similarity">
    <text evidence="1">Belongs to the RelE toxin family.</text>
</comment>
<dbReference type="AlphaFoldDB" id="A3IYM4"/>
<dbReference type="InterPro" id="IPR007712">
    <property type="entry name" value="RelE/ParE_toxin"/>
</dbReference>
<evidence type="ECO:0000256" key="2">
    <source>
        <dbReference type="ARBA" id="ARBA00022649"/>
    </source>
</evidence>
<keyword evidence="4" id="KW-1185">Reference proteome</keyword>
<evidence type="ECO:0000313" key="3">
    <source>
        <dbReference type="EMBL" id="EAZ88410.1"/>
    </source>
</evidence>
<dbReference type="SUPFAM" id="SSF143011">
    <property type="entry name" value="RelE-like"/>
    <property type="match status" value="1"/>
</dbReference>
<dbReference type="Pfam" id="PF05016">
    <property type="entry name" value="ParE_toxin"/>
    <property type="match status" value="1"/>
</dbReference>
<dbReference type="NCBIfam" id="TIGR02385">
    <property type="entry name" value="RelE_StbE"/>
    <property type="match status" value="1"/>
</dbReference>
<evidence type="ECO:0000313" key="4">
    <source>
        <dbReference type="Proteomes" id="UP000003781"/>
    </source>
</evidence>
<keyword evidence="2" id="KW-1277">Toxin-antitoxin system</keyword>
<dbReference type="Gene3D" id="3.30.2310.20">
    <property type="entry name" value="RelE-like"/>
    <property type="match status" value="1"/>
</dbReference>
<evidence type="ECO:0000256" key="1">
    <source>
        <dbReference type="ARBA" id="ARBA00006226"/>
    </source>
</evidence>
<dbReference type="InterPro" id="IPR035093">
    <property type="entry name" value="RelE/ParE_toxin_dom_sf"/>
</dbReference>
<dbReference type="RefSeq" id="WP_008278490.1">
    <property type="nucleotide sequence ID" value="NZ_AAXW01000084.1"/>
</dbReference>
<dbReference type="EMBL" id="AAXW01000084">
    <property type="protein sequence ID" value="EAZ88410.1"/>
    <property type="molecule type" value="Genomic_DNA"/>
</dbReference>
<evidence type="ECO:0008006" key="5">
    <source>
        <dbReference type="Google" id="ProtNLM"/>
    </source>
</evidence>